<organism evidence="1 2">
    <name type="scientific">Smallanthus sonchifolius</name>
    <dbReference type="NCBI Taxonomy" id="185202"/>
    <lineage>
        <taxon>Eukaryota</taxon>
        <taxon>Viridiplantae</taxon>
        <taxon>Streptophyta</taxon>
        <taxon>Embryophyta</taxon>
        <taxon>Tracheophyta</taxon>
        <taxon>Spermatophyta</taxon>
        <taxon>Magnoliopsida</taxon>
        <taxon>eudicotyledons</taxon>
        <taxon>Gunneridae</taxon>
        <taxon>Pentapetalae</taxon>
        <taxon>asterids</taxon>
        <taxon>campanulids</taxon>
        <taxon>Asterales</taxon>
        <taxon>Asteraceae</taxon>
        <taxon>Asteroideae</taxon>
        <taxon>Heliantheae alliance</taxon>
        <taxon>Millerieae</taxon>
        <taxon>Smallanthus</taxon>
    </lineage>
</organism>
<comment type="caution">
    <text evidence="1">The sequence shown here is derived from an EMBL/GenBank/DDBJ whole genome shotgun (WGS) entry which is preliminary data.</text>
</comment>
<keyword evidence="2" id="KW-1185">Reference proteome</keyword>
<accession>A0ACB9CAU0</accession>
<reference evidence="2" key="1">
    <citation type="journal article" date="2022" name="Mol. Ecol. Resour.">
        <title>The genomes of chicory, endive, great burdock and yacon provide insights into Asteraceae palaeo-polyploidization history and plant inulin production.</title>
        <authorList>
            <person name="Fan W."/>
            <person name="Wang S."/>
            <person name="Wang H."/>
            <person name="Wang A."/>
            <person name="Jiang F."/>
            <person name="Liu H."/>
            <person name="Zhao H."/>
            <person name="Xu D."/>
            <person name="Zhang Y."/>
        </authorList>
    </citation>
    <scope>NUCLEOTIDE SEQUENCE [LARGE SCALE GENOMIC DNA]</scope>
    <source>
        <strain evidence="2">cv. Yunnan</strain>
    </source>
</reference>
<sequence length="118" mass="13502">MDRNFVAVTIFTLLFIVSTARISLDLTPTDCKVEDSDLAIVPTYTKKSRSRRSPPFHPRPSSPAFFVGFFFCFYAIADHDCLWTMAGFMGSQKLRSFFSGPWLLVDSWPFTRPKTFSL</sequence>
<reference evidence="1 2" key="2">
    <citation type="journal article" date="2022" name="Mol. Ecol. Resour.">
        <title>The genomes of chicory, endive, great burdock and yacon provide insights into Asteraceae paleo-polyploidization history and plant inulin production.</title>
        <authorList>
            <person name="Fan W."/>
            <person name="Wang S."/>
            <person name="Wang H."/>
            <person name="Wang A."/>
            <person name="Jiang F."/>
            <person name="Liu H."/>
            <person name="Zhao H."/>
            <person name="Xu D."/>
            <person name="Zhang Y."/>
        </authorList>
    </citation>
    <scope>NUCLEOTIDE SEQUENCE [LARGE SCALE GENOMIC DNA]</scope>
    <source>
        <strain evidence="2">cv. Yunnan</strain>
        <tissue evidence="1">Leaves</tissue>
    </source>
</reference>
<protein>
    <submittedName>
        <fullName evidence="1">Uncharacterized protein</fullName>
    </submittedName>
</protein>
<evidence type="ECO:0000313" key="2">
    <source>
        <dbReference type="Proteomes" id="UP001056120"/>
    </source>
</evidence>
<name>A0ACB9CAU0_9ASTR</name>
<proteinExistence type="predicted"/>
<dbReference type="EMBL" id="CM042038">
    <property type="protein sequence ID" value="KAI3731353.1"/>
    <property type="molecule type" value="Genomic_DNA"/>
</dbReference>
<dbReference type="Proteomes" id="UP001056120">
    <property type="component" value="Linkage Group LG21"/>
</dbReference>
<gene>
    <name evidence="1" type="ORF">L1987_62541</name>
</gene>
<evidence type="ECO:0000313" key="1">
    <source>
        <dbReference type="EMBL" id="KAI3731353.1"/>
    </source>
</evidence>